<name>A0A1X7HY85_9MICO</name>
<dbReference type="RefSeq" id="WP_085481780.1">
    <property type="nucleotide sequence ID" value="NZ_FXAY01000001.1"/>
</dbReference>
<dbReference type="OrthoDB" id="3238066at2"/>
<proteinExistence type="predicted"/>
<gene>
    <name evidence="2" type="ORF">SAMN06296010_0003</name>
</gene>
<dbReference type="InterPro" id="IPR032466">
    <property type="entry name" value="Metal_Hydrolase"/>
</dbReference>
<dbReference type="STRING" id="150121.SAMN06296010_0003"/>
<evidence type="ECO:0000313" key="2">
    <source>
        <dbReference type="EMBL" id="SMG06987.1"/>
    </source>
</evidence>
<keyword evidence="3" id="KW-1185">Reference proteome</keyword>
<evidence type="ECO:0000259" key="1">
    <source>
        <dbReference type="Pfam" id="PF07969"/>
    </source>
</evidence>
<dbReference type="PANTHER" id="PTHR22642:SF2">
    <property type="entry name" value="PROTEIN LONG AFTER FAR-RED 3"/>
    <property type="match status" value="1"/>
</dbReference>
<accession>A0A1X7HY85</accession>
<dbReference type="Proteomes" id="UP000193244">
    <property type="component" value="Unassembled WGS sequence"/>
</dbReference>
<dbReference type="Gene3D" id="2.30.40.10">
    <property type="entry name" value="Urease, subunit C, domain 1"/>
    <property type="match status" value="1"/>
</dbReference>
<feature type="domain" description="Amidohydrolase 3" evidence="1">
    <location>
        <begin position="43"/>
        <end position="496"/>
    </location>
</feature>
<evidence type="ECO:0000313" key="3">
    <source>
        <dbReference type="Proteomes" id="UP000193244"/>
    </source>
</evidence>
<dbReference type="AlphaFoldDB" id="A0A1X7HY85"/>
<organism evidence="2 3">
    <name type="scientific">Agreia pratensis</name>
    <dbReference type="NCBI Taxonomy" id="150121"/>
    <lineage>
        <taxon>Bacteria</taxon>
        <taxon>Bacillati</taxon>
        <taxon>Actinomycetota</taxon>
        <taxon>Actinomycetes</taxon>
        <taxon>Micrococcales</taxon>
        <taxon>Microbacteriaceae</taxon>
        <taxon>Agreia</taxon>
    </lineage>
</organism>
<dbReference type="GO" id="GO:0016810">
    <property type="term" value="F:hydrolase activity, acting on carbon-nitrogen (but not peptide) bonds"/>
    <property type="evidence" value="ECO:0007669"/>
    <property type="project" value="InterPro"/>
</dbReference>
<sequence length="500" mass="53019">MTESVLLTGARLPGGARVDVHIADGRISSVSAAGDSSRDASTQVIELDGRYVIPGLWDKHVHATQWALVSRRLDLSAAESAADAVAIVAERLRQGVAASDVTDNADAGPLVGYGFRDGLWPDAPHRGLLDAVTGERAVILVSADLHCCWLNSAALAEHGRAEHPTGLLREEDCFAVTRTLGVVATETLDGWVRDTARAAAARGVVGVVDLEMSWNVDHWTRRIRAGATELRVRFGIYPQHLDRAIEAGLVSGALIAGTDGLLEVGPFKVLTDGSLNTRTAYCFDEYPGLEGQHNSRGLLTVPYEELVPLLRRATQAGLVPAVHAIGDHANTLALDAFERLGVGGSIEHAQLVAEADFERFARLGVTAGVQPEHAMDDRDVADKYWPGRTGRAFALASLLAAGAELALGSDAPVAPLDPWRTIAAAVARTADDRAPWHPEQAISIEDALVASADGRRALESGGPADIAVLDIDPTLAGTDELRRMPVAATLLAGRFTHNEL</sequence>
<dbReference type="InterPro" id="IPR013108">
    <property type="entry name" value="Amidohydro_3"/>
</dbReference>
<reference evidence="3" key="1">
    <citation type="submission" date="2017-04" db="EMBL/GenBank/DDBJ databases">
        <authorList>
            <person name="Varghese N."/>
            <person name="Submissions S."/>
        </authorList>
    </citation>
    <scope>NUCLEOTIDE SEQUENCE [LARGE SCALE GENOMIC DNA]</scope>
    <source>
        <strain evidence="3">VKM Ac-2510</strain>
    </source>
</reference>
<dbReference type="Gene3D" id="3.20.20.140">
    <property type="entry name" value="Metal-dependent hydrolases"/>
    <property type="match status" value="1"/>
</dbReference>
<dbReference type="SUPFAM" id="SSF51556">
    <property type="entry name" value="Metallo-dependent hydrolases"/>
    <property type="match status" value="1"/>
</dbReference>
<dbReference type="Pfam" id="PF07969">
    <property type="entry name" value="Amidohydro_3"/>
    <property type="match status" value="1"/>
</dbReference>
<dbReference type="EMBL" id="FXAY01000001">
    <property type="protein sequence ID" value="SMG06987.1"/>
    <property type="molecule type" value="Genomic_DNA"/>
</dbReference>
<dbReference type="PANTHER" id="PTHR22642">
    <property type="entry name" value="IMIDAZOLONEPROPIONASE"/>
    <property type="match status" value="1"/>
</dbReference>
<dbReference type="InterPro" id="IPR011059">
    <property type="entry name" value="Metal-dep_hydrolase_composite"/>
</dbReference>
<dbReference type="Gene3D" id="3.10.310.70">
    <property type="match status" value="1"/>
</dbReference>
<protein>
    <recommendedName>
        <fullName evidence="1">Amidohydrolase 3 domain-containing protein</fullName>
    </recommendedName>
</protein>
<dbReference type="SUPFAM" id="SSF51338">
    <property type="entry name" value="Composite domain of metallo-dependent hydrolases"/>
    <property type="match status" value="1"/>
</dbReference>